<reference evidence="2" key="1">
    <citation type="submission" date="2019-11" db="EMBL/GenBank/DDBJ databases">
        <title>Leishmania tarentolae CDS.</title>
        <authorList>
            <person name="Goto Y."/>
            <person name="Yamagishi J."/>
        </authorList>
    </citation>
    <scope>NUCLEOTIDE SEQUENCE [LARGE SCALE GENOMIC DNA]</scope>
    <source>
        <strain evidence="2">Parrot Tar II</strain>
    </source>
</reference>
<organism evidence="2 3">
    <name type="scientific">Leishmania tarentolae</name>
    <name type="common">Sauroleishmania tarentolae</name>
    <dbReference type="NCBI Taxonomy" id="5689"/>
    <lineage>
        <taxon>Eukaryota</taxon>
        <taxon>Discoba</taxon>
        <taxon>Euglenozoa</taxon>
        <taxon>Kinetoplastea</taxon>
        <taxon>Metakinetoplastina</taxon>
        <taxon>Trypanosomatida</taxon>
        <taxon>Trypanosomatidae</taxon>
        <taxon>Leishmaniinae</taxon>
        <taxon>Leishmania</taxon>
        <taxon>lizard Leishmania</taxon>
    </lineage>
</organism>
<dbReference type="VEuPathDB" id="TriTrypDB:LtaPh_1306700"/>
<name>A0A640KGS8_LEITA</name>
<dbReference type="Gene3D" id="3.90.190.10">
    <property type="entry name" value="Protein tyrosine phosphatase superfamily"/>
    <property type="match status" value="1"/>
</dbReference>
<dbReference type="SUPFAM" id="SSF52799">
    <property type="entry name" value="(Phosphotyrosine protein) phosphatases II"/>
    <property type="match status" value="1"/>
</dbReference>
<evidence type="ECO:0000313" key="3">
    <source>
        <dbReference type="Proteomes" id="UP000419144"/>
    </source>
</evidence>
<evidence type="ECO:0000313" key="2">
    <source>
        <dbReference type="EMBL" id="GET86927.1"/>
    </source>
</evidence>
<dbReference type="InterPro" id="IPR029021">
    <property type="entry name" value="Prot-tyrosine_phosphatase-like"/>
</dbReference>
<sequence>MFYRDTLCDTTPAVINFLNSLSAASESPCRGNGAQDVHHASPCMPVMGHVFLTSLRCVSRLARKRQLLLKHLQQPSRLPRESATPSSQDAAVQSSSVAAEAAGNTVFVRLVLSLLGHALVRPEATAPCTSAPDGSASPRAAPLPWWTVDSASSESTEDVIYDIQCVLDEDPQCGANVGPSEKHAPGVGNTPLPPRTPVRCRIILRSNPVAICSPVMMSELALGAEQCASVTPEAGCDGGGPGTGSGETAGTETVTGSCVARTLEVFDTCVRQHEGACLRQISEVVGSLQHFLEKSAKEVQSPGERASTDLPADTVNDDAPPLGGCTSPLHEWIIDVPVYGVTLCIEDTHATRLEHVRRLTTPLLQAATGCGDTAGGPLGPVTQILSKLHVWCAASTTGSSISSTSTGAVSYTPALGTVARTHVMELRQLVESHLKNLQTVTAPPPGSASPAAMCHDASQALAAPACVVHCQLGVSRSPSVVMLFYMDVLAPHLRAASSAAEAPLDTYYGLMNALIQARRQVRPNVCFSAQLLSLWRRLMKLDTPASPTQVM</sequence>
<feature type="region of interest" description="Disordered" evidence="1">
    <location>
        <begin position="295"/>
        <end position="316"/>
    </location>
</feature>
<accession>A0A640KGS8</accession>
<dbReference type="InterPro" id="IPR016130">
    <property type="entry name" value="Tyr_Pase_AS"/>
</dbReference>
<evidence type="ECO:0008006" key="4">
    <source>
        <dbReference type="Google" id="ProtNLM"/>
    </source>
</evidence>
<dbReference type="Proteomes" id="UP000419144">
    <property type="component" value="Unassembled WGS sequence"/>
</dbReference>
<dbReference type="AlphaFoldDB" id="A0A640KGS8"/>
<evidence type="ECO:0000256" key="1">
    <source>
        <dbReference type="SAM" id="MobiDB-lite"/>
    </source>
</evidence>
<dbReference type="OrthoDB" id="10252009at2759"/>
<comment type="caution">
    <text evidence="2">The sequence shown here is derived from an EMBL/GenBank/DDBJ whole genome shotgun (WGS) entry which is preliminary data.</text>
</comment>
<proteinExistence type="predicted"/>
<gene>
    <name evidence="2" type="ORF">LtaPh_1306700</name>
</gene>
<dbReference type="EMBL" id="BLBS01000017">
    <property type="protein sequence ID" value="GET86927.1"/>
    <property type="molecule type" value="Genomic_DNA"/>
</dbReference>
<protein>
    <recommendedName>
        <fullName evidence="4">Tyrosine specific protein phosphatases domain-containing protein</fullName>
    </recommendedName>
</protein>
<dbReference type="PROSITE" id="PS00383">
    <property type="entry name" value="TYR_PHOSPHATASE_1"/>
    <property type="match status" value="1"/>
</dbReference>
<keyword evidence="3" id="KW-1185">Reference proteome</keyword>